<organism evidence="2 3">
    <name type="scientific">Flavobacterium rivuli WB 3.3-2 = DSM 21788</name>
    <dbReference type="NCBI Taxonomy" id="1121895"/>
    <lineage>
        <taxon>Bacteria</taxon>
        <taxon>Pseudomonadati</taxon>
        <taxon>Bacteroidota</taxon>
        <taxon>Flavobacteriia</taxon>
        <taxon>Flavobacteriales</taxon>
        <taxon>Flavobacteriaceae</taxon>
        <taxon>Flavobacterium</taxon>
    </lineage>
</organism>
<dbReference type="GO" id="GO:0006508">
    <property type="term" value="P:proteolysis"/>
    <property type="evidence" value="ECO:0007669"/>
    <property type="project" value="InterPro"/>
</dbReference>
<dbReference type="PROSITE" id="PS00869">
    <property type="entry name" value="RENAL_DIPEPTIDASE_1"/>
    <property type="match status" value="1"/>
</dbReference>
<dbReference type="Pfam" id="PF01244">
    <property type="entry name" value="Peptidase_M19"/>
    <property type="match status" value="1"/>
</dbReference>
<dbReference type="Gene3D" id="3.20.20.140">
    <property type="entry name" value="Metal-dependent hydrolases"/>
    <property type="match status" value="1"/>
</dbReference>
<dbReference type="RefSeq" id="WP_020214448.1">
    <property type="nucleotide sequence ID" value="NZ_JRLX01000013.1"/>
</dbReference>
<dbReference type="PANTHER" id="PTHR10443:SF12">
    <property type="entry name" value="DIPEPTIDASE"/>
    <property type="match status" value="1"/>
</dbReference>
<protein>
    <submittedName>
        <fullName evidence="2">Peptidase M19</fullName>
    </submittedName>
</protein>
<dbReference type="eggNOG" id="COG2355">
    <property type="taxonomic scope" value="Bacteria"/>
</dbReference>
<dbReference type="InterPro" id="IPR032466">
    <property type="entry name" value="Metal_Hydrolase"/>
</dbReference>
<evidence type="ECO:0000313" key="3">
    <source>
        <dbReference type="Proteomes" id="UP000030152"/>
    </source>
</evidence>
<reference evidence="2 3" key="1">
    <citation type="submission" date="2013-09" db="EMBL/GenBank/DDBJ databases">
        <authorList>
            <person name="Zeng Z."/>
            <person name="Chen C."/>
        </authorList>
    </citation>
    <scope>NUCLEOTIDE SEQUENCE [LARGE SCALE GENOMIC DNA]</scope>
    <source>
        <strain evidence="2 3">WB 3.3-2</strain>
    </source>
</reference>
<name>A0A0A2M3Q2_9FLAO</name>
<sequence length="412" mass="44096">MGLAEQTWSRRKFITTAAGAGTIIVLNPSIGWAFDRNDPKVAAIVAKTMGIDAHNHIDVPLNTAELPGPKIDLLGEMKKSGLSAITTAFAVDYQKLKNPGEAYERFINGLTATDKVLEDNNMKRALNLTDLKTAKKSNVPTVIQSVEGGHFLEGKIERLEVAYNRGLRHLTLLHDNDASVPLGDVFTNPAQFGGLTSFGADVIKECNRLGILIDLSHGTNDMVNAALKITTKPVLVSHTGLDTQLGQNENMAKMMKPRLISKEQAKIVASAGGVIGVWTHLAENPLEYAHNIKAMVNVVGIDHVCIGTDTKLTPAYRSPNDSGRPGGQGPQQGGNSAISKEGPKPDVQKSPGGDKNKGRMGGGTNQAWADQKEGFYYTVVDALLKTGFTEGEIAKIGGDNYCRVFDAATKGK</sequence>
<dbReference type="PANTHER" id="PTHR10443">
    <property type="entry name" value="MICROSOMAL DIPEPTIDASE"/>
    <property type="match status" value="1"/>
</dbReference>
<feature type="compositionally biased region" description="Basic and acidic residues" evidence="1">
    <location>
        <begin position="341"/>
        <end position="357"/>
    </location>
</feature>
<feature type="region of interest" description="Disordered" evidence="1">
    <location>
        <begin position="315"/>
        <end position="366"/>
    </location>
</feature>
<proteinExistence type="predicted"/>
<keyword evidence="3" id="KW-1185">Reference proteome</keyword>
<evidence type="ECO:0000313" key="2">
    <source>
        <dbReference type="EMBL" id="KGO86088.1"/>
    </source>
</evidence>
<accession>A0A0A2M3Q2</accession>
<gene>
    <name evidence="2" type="ORF">Q765_12280</name>
</gene>
<comment type="caution">
    <text evidence="2">The sequence shown here is derived from an EMBL/GenBank/DDBJ whole genome shotgun (WGS) entry which is preliminary data.</text>
</comment>
<dbReference type="OrthoDB" id="9804920at2"/>
<dbReference type="InterPro" id="IPR000180">
    <property type="entry name" value="Dipep_AS"/>
</dbReference>
<dbReference type="EMBL" id="JRLX01000013">
    <property type="protein sequence ID" value="KGO86088.1"/>
    <property type="molecule type" value="Genomic_DNA"/>
</dbReference>
<dbReference type="Proteomes" id="UP000030152">
    <property type="component" value="Unassembled WGS sequence"/>
</dbReference>
<dbReference type="InterPro" id="IPR008257">
    <property type="entry name" value="Pept_M19"/>
</dbReference>
<dbReference type="SUPFAM" id="SSF51556">
    <property type="entry name" value="Metallo-dependent hydrolases"/>
    <property type="match status" value="1"/>
</dbReference>
<dbReference type="PROSITE" id="PS51365">
    <property type="entry name" value="RENAL_DIPEPTIDASE_2"/>
    <property type="match status" value="1"/>
</dbReference>
<dbReference type="GO" id="GO:0070573">
    <property type="term" value="F:metallodipeptidase activity"/>
    <property type="evidence" value="ECO:0007669"/>
    <property type="project" value="InterPro"/>
</dbReference>
<evidence type="ECO:0000256" key="1">
    <source>
        <dbReference type="SAM" id="MobiDB-lite"/>
    </source>
</evidence>
<dbReference type="AlphaFoldDB" id="A0A0A2M3Q2"/>